<evidence type="ECO:0000256" key="1">
    <source>
        <dbReference type="SAM" id="MobiDB-lite"/>
    </source>
</evidence>
<dbReference type="InterPro" id="IPR012338">
    <property type="entry name" value="Beta-lactam/transpept-like"/>
</dbReference>
<dbReference type="EMBL" id="KN847493">
    <property type="protein sequence ID" value="KIW18261.1"/>
    <property type="molecule type" value="Genomic_DNA"/>
</dbReference>
<dbReference type="InterPro" id="IPR001466">
    <property type="entry name" value="Beta-lactam-related"/>
</dbReference>
<dbReference type="PANTHER" id="PTHR43283:SF3">
    <property type="entry name" value="BETA-LACTAMASE FAMILY PROTEIN (AFU_ORTHOLOGUE AFUA_5G07500)"/>
    <property type="match status" value="1"/>
</dbReference>
<dbReference type="Gene3D" id="3.40.710.10">
    <property type="entry name" value="DD-peptidase/beta-lactamase superfamily"/>
    <property type="match status" value="1"/>
</dbReference>
<dbReference type="InterPro" id="IPR050789">
    <property type="entry name" value="Diverse_Enzym_Activities"/>
</dbReference>
<dbReference type="Proteomes" id="UP000053328">
    <property type="component" value="Unassembled WGS sequence"/>
</dbReference>
<dbReference type="AlphaFoldDB" id="A0A0D1YSL8"/>
<reference evidence="3 4" key="1">
    <citation type="submission" date="2015-01" db="EMBL/GenBank/DDBJ databases">
        <title>The Genome Sequence of Exophiala spinifera CBS89968.</title>
        <authorList>
            <consortium name="The Broad Institute Genomics Platform"/>
            <person name="Cuomo C."/>
            <person name="de Hoog S."/>
            <person name="Gorbushina A."/>
            <person name="Stielow B."/>
            <person name="Teixiera M."/>
            <person name="Abouelleil A."/>
            <person name="Chapman S.B."/>
            <person name="Priest M."/>
            <person name="Young S.K."/>
            <person name="Wortman J."/>
            <person name="Nusbaum C."/>
            <person name="Birren B."/>
        </authorList>
    </citation>
    <scope>NUCLEOTIDE SEQUENCE [LARGE SCALE GENOMIC DNA]</scope>
    <source>
        <strain evidence="3 4">CBS 89968</strain>
    </source>
</reference>
<protein>
    <recommendedName>
        <fullName evidence="2">Beta-lactamase-related domain-containing protein</fullName>
    </recommendedName>
</protein>
<gene>
    <name evidence="3" type="ORF">PV08_02549</name>
</gene>
<keyword evidence="4" id="KW-1185">Reference proteome</keyword>
<dbReference type="VEuPathDB" id="FungiDB:PV08_02549"/>
<feature type="compositionally biased region" description="Basic and acidic residues" evidence="1">
    <location>
        <begin position="399"/>
        <end position="409"/>
    </location>
</feature>
<evidence type="ECO:0000313" key="3">
    <source>
        <dbReference type="EMBL" id="KIW18261.1"/>
    </source>
</evidence>
<organism evidence="3 4">
    <name type="scientific">Exophiala spinifera</name>
    <dbReference type="NCBI Taxonomy" id="91928"/>
    <lineage>
        <taxon>Eukaryota</taxon>
        <taxon>Fungi</taxon>
        <taxon>Dikarya</taxon>
        <taxon>Ascomycota</taxon>
        <taxon>Pezizomycotina</taxon>
        <taxon>Eurotiomycetes</taxon>
        <taxon>Chaetothyriomycetidae</taxon>
        <taxon>Chaetothyriales</taxon>
        <taxon>Herpotrichiellaceae</taxon>
        <taxon>Exophiala</taxon>
    </lineage>
</organism>
<dbReference type="STRING" id="91928.A0A0D1YSL8"/>
<dbReference type="SUPFAM" id="SSF56601">
    <property type="entry name" value="beta-lactamase/transpeptidase-like"/>
    <property type="match status" value="1"/>
</dbReference>
<dbReference type="OrthoDB" id="428260at2759"/>
<dbReference type="HOGENOM" id="CLU_020027_11_1_1"/>
<feature type="region of interest" description="Disordered" evidence="1">
    <location>
        <begin position="399"/>
        <end position="425"/>
    </location>
</feature>
<dbReference type="Pfam" id="PF00144">
    <property type="entry name" value="Beta-lactamase"/>
    <property type="match status" value="1"/>
</dbReference>
<proteinExistence type="predicted"/>
<dbReference type="RefSeq" id="XP_016238477.1">
    <property type="nucleotide sequence ID" value="XM_016376907.1"/>
</dbReference>
<accession>A0A0D1YSL8</accession>
<feature type="domain" description="Beta-lactamase-related" evidence="2">
    <location>
        <begin position="9"/>
        <end position="372"/>
    </location>
</feature>
<dbReference type="GeneID" id="27329632"/>
<evidence type="ECO:0000313" key="4">
    <source>
        <dbReference type="Proteomes" id="UP000053328"/>
    </source>
</evidence>
<dbReference type="PANTHER" id="PTHR43283">
    <property type="entry name" value="BETA-LACTAMASE-RELATED"/>
    <property type="match status" value="1"/>
</dbReference>
<sequence>MEARLISSFEAAAKDKSVPGIGAMLVNSKGEVLFETSHGTLNLDDPASPRFTKDTMLHVFSCTKLLTSIAALQLYEQGMLSLSDPVEKYVPRIAKIQVIESMSADGPILRTPKFKPTILQLLTHTAGFSYDSFDPLTLQYRMYTGRKPGGYSAPSEYKDFETPYIADPGTKYVYGVNTDWMGFVIEAITGQNLAEYLDQNVLKPLGMHNTGPVPDPSKPTLVIHIPVHGKLVAVPASKPTDKPGVHGGGSFLYSTLEDYAKLLATMLNNGTSPSTGEAILKPETVEHYLFTDQLPPKVDRSQLGEISTAVPLDCAEGGFFPSLPLSSRGWSCGLLLNHEDLPFGRKKGSGGWAGLGNLYYWIDPTANVAGIIGTGTLPFMNPTVLKLFDELERVAYGHEPAGDKADPRTMNHRVGPPLDSDRAKM</sequence>
<name>A0A0D1YSL8_9EURO</name>
<evidence type="ECO:0000259" key="2">
    <source>
        <dbReference type="Pfam" id="PF00144"/>
    </source>
</evidence>